<dbReference type="PANTHER" id="PTHR24342">
    <property type="entry name" value="SERINE/THREONINE-PROTEIN KINASE 17"/>
    <property type="match status" value="1"/>
</dbReference>
<feature type="region of interest" description="Disordered" evidence="7">
    <location>
        <begin position="356"/>
        <end position="420"/>
    </location>
</feature>
<dbReference type="PANTHER" id="PTHR24342:SF20">
    <property type="entry name" value="MYOSIN LIGHT CHAIN KINASE, SMOOTH MUSCLE"/>
    <property type="match status" value="1"/>
</dbReference>
<evidence type="ECO:0000256" key="4">
    <source>
        <dbReference type="ARBA" id="ARBA00022777"/>
    </source>
</evidence>
<dbReference type="SMART" id="SM00220">
    <property type="entry name" value="S_TKc"/>
    <property type="match status" value="1"/>
</dbReference>
<dbReference type="GO" id="GO:0005524">
    <property type="term" value="F:ATP binding"/>
    <property type="evidence" value="ECO:0007669"/>
    <property type="project" value="UniProtKB-UniRule"/>
</dbReference>
<organism evidence="9 10">
    <name type="scientific">Polypedilum vanderplanki</name>
    <name type="common">Sleeping chironomid midge</name>
    <dbReference type="NCBI Taxonomy" id="319348"/>
    <lineage>
        <taxon>Eukaryota</taxon>
        <taxon>Metazoa</taxon>
        <taxon>Ecdysozoa</taxon>
        <taxon>Arthropoda</taxon>
        <taxon>Hexapoda</taxon>
        <taxon>Insecta</taxon>
        <taxon>Pterygota</taxon>
        <taxon>Neoptera</taxon>
        <taxon>Endopterygota</taxon>
        <taxon>Diptera</taxon>
        <taxon>Nematocera</taxon>
        <taxon>Chironomoidea</taxon>
        <taxon>Chironomidae</taxon>
        <taxon>Chironominae</taxon>
        <taxon>Polypedilum</taxon>
        <taxon>Polypedilum</taxon>
    </lineage>
</organism>
<dbReference type="InterPro" id="IPR008271">
    <property type="entry name" value="Ser/Thr_kinase_AS"/>
</dbReference>
<dbReference type="SUPFAM" id="SSF56112">
    <property type="entry name" value="Protein kinase-like (PK-like)"/>
    <property type="match status" value="1"/>
</dbReference>
<dbReference type="CDD" id="cd14103">
    <property type="entry name" value="STKc_MLCK"/>
    <property type="match status" value="1"/>
</dbReference>
<keyword evidence="1" id="KW-0723">Serine/threonine-protein kinase</keyword>
<dbReference type="GO" id="GO:0035556">
    <property type="term" value="P:intracellular signal transduction"/>
    <property type="evidence" value="ECO:0007669"/>
    <property type="project" value="TreeGrafter"/>
</dbReference>
<dbReference type="PROSITE" id="PS00108">
    <property type="entry name" value="PROTEIN_KINASE_ST"/>
    <property type="match status" value="1"/>
</dbReference>
<evidence type="ECO:0000256" key="6">
    <source>
        <dbReference type="PROSITE-ProRule" id="PRU10141"/>
    </source>
</evidence>
<dbReference type="InterPro" id="IPR000719">
    <property type="entry name" value="Prot_kinase_dom"/>
</dbReference>
<dbReference type="InterPro" id="IPR011009">
    <property type="entry name" value="Kinase-like_dom_sf"/>
</dbReference>
<dbReference type="PROSITE" id="PS00107">
    <property type="entry name" value="PROTEIN_KINASE_ATP"/>
    <property type="match status" value="1"/>
</dbReference>
<feature type="domain" description="Protein kinase" evidence="8">
    <location>
        <begin position="34"/>
        <end position="289"/>
    </location>
</feature>
<name>A0A9J6CSU4_POLVA</name>
<comment type="caution">
    <text evidence="9">The sequence shown here is derived from an EMBL/GenBank/DDBJ whole genome shotgun (WGS) entry which is preliminary data.</text>
</comment>
<proteinExistence type="predicted"/>
<evidence type="ECO:0000259" key="8">
    <source>
        <dbReference type="PROSITE" id="PS50011"/>
    </source>
</evidence>
<evidence type="ECO:0000256" key="2">
    <source>
        <dbReference type="ARBA" id="ARBA00022679"/>
    </source>
</evidence>
<dbReference type="PROSITE" id="PS50011">
    <property type="entry name" value="PROTEIN_KINASE_DOM"/>
    <property type="match status" value="1"/>
</dbReference>
<evidence type="ECO:0000313" key="9">
    <source>
        <dbReference type="EMBL" id="KAG5684742.1"/>
    </source>
</evidence>
<sequence length="688" mass="77826">MIKVDETDPVGDIEPQFPYRQVSVKRGVDIKEFYDLKEEIGRGKFGTVYKCKEKSTGLCLAAKFISVPNRKERKNVESELDMMNRLQHPKIIQLYDAYEFNKTVCVVLELIEGGELFDRVLDDKFILTEKACSIFMRQICEAMDYIHEHNIIHLDLKPENILCLTESGNRIKIIDFGLAREFDPSSKLQVLFGTPEFVAPEVVNFDAITFATDMWSVGVIAYVLVSGLSPFAGECDVETMGNVTVGKYDFNDEAFDNVSSECIDFITKLLVKEQDDRMTAKQALRHKWIKKKPQYTPTNAKPSNPLSFKAVYMDKDNSLSTAKDNLRNCVDRWNDSTPYVFDKHANAITPVHASISSSIDTSPSSPADSLNSSTVSLPASDDTENDSEQSSPKSLSLHDCDKIMNTNNINSPSPKLTTNQHYPLPSIMRLKDYLHTLDRHKSIDNCFLGPCADDTMHTGLCYYNDDEIKKLTNHLFEITTKHYSETPEEDAAEKDLNLCKTTTNGSVREIDGDDGDTRRKSHNQFSEIFEKFTKLADSGSVVSNVPWIVTKRTKFRINQTSSRDVPIVKTDRPARLTKQNAIDDATDMNLFDETVNRISNSGGNGILRNTLVDIFDEKFTNKNHRHMFQSHVLRHETFMNGNSLSFDCGQLGVEKRSINTIRALLHLHATTGTSVRQIQAQIESKNKI</sequence>
<reference evidence="9" key="1">
    <citation type="submission" date="2021-03" db="EMBL/GenBank/DDBJ databases">
        <title>Chromosome level genome of the anhydrobiotic midge Polypedilum vanderplanki.</title>
        <authorList>
            <person name="Yoshida Y."/>
            <person name="Kikawada T."/>
            <person name="Gusev O."/>
        </authorList>
    </citation>
    <scope>NUCLEOTIDE SEQUENCE</scope>
    <source>
        <strain evidence="9">NIAS01</strain>
        <tissue evidence="9">Whole body or cell culture</tissue>
    </source>
</reference>
<keyword evidence="2" id="KW-0808">Transferase</keyword>
<feature type="binding site" evidence="6">
    <location>
        <position position="63"/>
    </location>
    <ligand>
        <name>ATP</name>
        <dbReference type="ChEBI" id="CHEBI:30616"/>
    </ligand>
</feature>
<dbReference type="Proteomes" id="UP001107558">
    <property type="component" value="Chromosome 1"/>
</dbReference>
<keyword evidence="3 6" id="KW-0547">Nucleotide-binding</keyword>
<evidence type="ECO:0000313" key="10">
    <source>
        <dbReference type="Proteomes" id="UP001107558"/>
    </source>
</evidence>
<dbReference type="Pfam" id="PF00069">
    <property type="entry name" value="Pkinase"/>
    <property type="match status" value="1"/>
</dbReference>
<dbReference type="EMBL" id="JADBJN010000001">
    <property type="protein sequence ID" value="KAG5684742.1"/>
    <property type="molecule type" value="Genomic_DNA"/>
</dbReference>
<evidence type="ECO:0000256" key="5">
    <source>
        <dbReference type="ARBA" id="ARBA00022840"/>
    </source>
</evidence>
<dbReference type="OrthoDB" id="10260894at2759"/>
<keyword evidence="4" id="KW-0418">Kinase</keyword>
<dbReference type="FunFam" id="1.10.510.10:FF:000594">
    <property type="entry name" value="Myosin light chain kinase isoform-III"/>
    <property type="match status" value="1"/>
</dbReference>
<feature type="compositionally biased region" description="Polar residues" evidence="7">
    <location>
        <begin position="404"/>
        <end position="420"/>
    </location>
</feature>
<gene>
    <name evidence="9" type="ORF">PVAND_013956</name>
</gene>
<dbReference type="AlphaFoldDB" id="A0A9J6CSU4"/>
<dbReference type="GO" id="GO:0005634">
    <property type="term" value="C:nucleus"/>
    <property type="evidence" value="ECO:0007669"/>
    <property type="project" value="TreeGrafter"/>
</dbReference>
<dbReference type="GO" id="GO:0004674">
    <property type="term" value="F:protein serine/threonine kinase activity"/>
    <property type="evidence" value="ECO:0007669"/>
    <property type="project" value="UniProtKB-KW"/>
</dbReference>
<evidence type="ECO:0000256" key="1">
    <source>
        <dbReference type="ARBA" id="ARBA00022527"/>
    </source>
</evidence>
<dbReference type="InterPro" id="IPR017441">
    <property type="entry name" value="Protein_kinase_ATP_BS"/>
</dbReference>
<protein>
    <recommendedName>
        <fullName evidence="8">Protein kinase domain-containing protein</fullName>
    </recommendedName>
</protein>
<feature type="compositionally biased region" description="Low complexity" evidence="7">
    <location>
        <begin position="356"/>
        <end position="373"/>
    </location>
</feature>
<dbReference type="FunFam" id="3.30.200.20:FF:000534">
    <property type="entry name" value="Myosin light chain kinase"/>
    <property type="match status" value="1"/>
</dbReference>
<accession>A0A9J6CSU4</accession>
<keyword evidence="10" id="KW-1185">Reference proteome</keyword>
<dbReference type="Gene3D" id="3.30.200.20">
    <property type="entry name" value="Phosphorylase Kinase, domain 1"/>
    <property type="match status" value="1"/>
</dbReference>
<dbReference type="GO" id="GO:0043065">
    <property type="term" value="P:positive regulation of apoptotic process"/>
    <property type="evidence" value="ECO:0007669"/>
    <property type="project" value="TreeGrafter"/>
</dbReference>
<dbReference type="Gene3D" id="1.10.510.10">
    <property type="entry name" value="Transferase(Phosphotransferase) domain 1"/>
    <property type="match status" value="1"/>
</dbReference>
<evidence type="ECO:0000256" key="7">
    <source>
        <dbReference type="SAM" id="MobiDB-lite"/>
    </source>
</evidence>
<evidence type="ECO:0000256" key="3">
    <source>
        <dbReference type="ARBA" id="ARBA00022741"/>
    </source>
</evidence>
<keyword evidence="5 6" id="KW-0067">ATP-binding</keyword>